<dbReference type="PANTHER" id="PTHR42928">
    <property type="entry name" value="TRICARBOXYLATE-BINDING PROTEIN"/>
    <property type="match status" value="1"/>
</dbReference>
<dbReference type="Gene3D" id="3.40.190.10">
    <property type="entry name" value="Periplasmic binding protein-like II"/>
    <property type="match status" value="1"/>
</dbReference>
<dbReference type="Pfam" id="PF03401">
    <property type="entry name" value="TctC"/>
    <property type="match status" value="1"/>
</dbReference>
<evidence type="ECO:0000313" key="4">
    <source>
        <dbReference type="Proteomes" id="UP000651050"/>
    </source>
</evidence>
<dbReference type="Gene3D" id="3.40.190.150">
    <property type="entry name" value="Bordetella uptake gene, domain 1"/>
    <property type="match status" value="1"/>
</dbReference>
<comment type="caution">
    <text evidence="3">The sequence shown here is derived from an EMBL/GenBank/DDBJ whole genome shotgun (WGS) entry which is preliminary data.</text>
</comment>
<keyword evidence="2" id="KW-0732">Signal</keyword>
<dbReference type="InterPro" id="IPR042100">
    <property type="entry name" value="Bug_dom1"/>
</dbReference>
<feature type="signal peptide" evidence="2">
    <location>
        <begin position="1"/>
        <end position="26"/>
    </location>
</feature>
<dbReference type="EMBL" id="JADWYS010000001">
    <property type="protein sequence ID" value="MBG9388391.1"/>
    <property type="molecule type" value="Genomic_DNA"/>
</dbReference>
<comment type="similarity">
    <text evidence="1">Belongs to the UPF0065 (bug) family.</text>
</comment>
<accession>A0A931H4F8</accession>
<dbReference type="Proteomes" id="UP000651050">
    <property type="component" value="Unassembled WGS sequence"/>
</dbReference>
<sequence length="319" mass="33050">MRIRLRRIVRAIAAAALIAAACSAAAQAPIRIVVPTTAGGPLDVVGRVLATGLSRDLKETVIVDNRPGANAIIGTEYVVRAPSDGRTLLLGSGFVATNAVLNKLSFDPARDLAPVAELTRAGMVVLVRKGLPVSGPRDLAGAAAAQPGGLNCAAPPGEMGLGCEQLRQALGGAVVTVPYPGVAPAIQALVGGHADVMLAPYDAALPFLDGGRVVPIATSGTTPVMAPFERLPLLKEQWPGFVVVGFLGVFAPAGTPAETIRRLNREFASLLKDPPVREFMRARGSSADEVGPPEKLAATLADRLDYYRRLADAIGLKPQ</sequence>
<evidence type="ECO:0000313" key="3">
    <source>
        <dbReference type="EMBL" id="MBG9388391.1"/>
    </source>
</evidence>
<protein>
    <submittedName>
        <fullName evidence="3">Tripartite tricarboxylate transporter substrate binding protein</fullName>
    </submittedName>
</protein>
<name>A0A931H4F8_9BURK</name>
<proteinExistence type="inferred from homology"/>
<dbReference type="SUPFAM" id="SSF53850">
    <property type="entry name" value="Periplasmic binding protein-like II"/>
    <property type="match status" value="1"/>
</dbReference>
<dbReference type="InterPro" id="IPR005064">
    <property type="entry name" value="BUG"/>
</dbReference>
<gene>
    <name evidence="3" type="ORF">I5803_10190</name>
</gene>
<dbReference type="PIRSF" id="PIRSF017082">
    <property type="entry name" value="YflP"/>
    <property type="match status" value="1"/>
</dbReference>
<feature type="chain" id="PRO_5037611992" evidence="2">
    <location>
        <begin position="27"/>
        <end position="319"/>
    </location>
</feature>
<dbReference type="PANTHER" id="PTHR42928:SF5">
    <property type="entry name" value="BLR1237 PROTEIN"/>
    <property type="match status" value="1"/>
</dbReference>
<evidence type="ECO:0000256" key="2">
    <source>
        <dbReference type="SAM" id="SignalP"/>
    </source>
</evidence>
<evidence type="ECO:0000256" key="1">
    <source>
        <dbReference type="ARBA" id="ARBA00006987"/>
    </source>
</evidence>
<dbReference type="RefSeq" id="WP_196986258.1">
    <property type="nucleotide sequence ID" value="NZ_JADWYS010000001.1"/>
</dbReference>
<reference evidence="3" key="1">
    <citation type="submission" date="2020-11" db="EMBL/GenBank/DDBJ databases">
        <title>Bacterial whole genome sequence for Caenimonas sp. DR4.4.</title>
        <authorList>
            <person name="Le V."/>
            <person name="Ko S.-R."/>
            <person name="Ahn C.-Y."/>
            <person name="Oh H.-M."/>
        </authorList>
    </citation>
    <scope>NUCLEOTIDE SEQUENCE</scope>
    <source>
        <strain evidence="3">DR4.4</strain>
    </source>
</reference>
<dbReference type="PROSITE" id="PS51257">
    <property type="entry name" value="PROKAR_LIPOPROTEIN"/>
    <property type="match status" value="1"/>
</dbReference>
<dbReference type="CDD" id="cd07012">
    <property type="entry name" value="PBP2_Bug_TTT"/>
    <property type="match status" value="1"/>
</dbReference>
<dbReference type="AlphaFoldDB" id="A0A931H4F8"/>
<keyword evidence="4" id="KW-1185">Reference proteome</keyword>
<organism evidence="3 4">
    <name type="scientific">Caenimonas aquaedulcis</name>
    <dbReference type="NCBI Taxonomy" id="2793270"/>
    <lineage>
        <taxon>Bacteria</taxon>
        <taxon>Pseudomonadati</taxon>
        <taxon>Pseudomonadota</taxon>
        <taxon>Betaproteobacteria</taxon>
        <taxon>Burkholderiales</taxon>
        <taxon>Comamonadaceae</taxon>
        <taxon>Caenimonas</taxon>
    </lineage>
</organism>